<evidence type="ECO:0000313" key="4">
    <source>
        <dbReference type="Proteomes" id="UP000034883"/>
    </source>
</evidence>
<dbReference type="RefSeq" id="WP_053232877.1">
    <property type="nucleotide sequence ID" value="NZ_CP011125.1"/>
</dbReference>
<sequence>MNSGRSTEFKVGIFVTLALVIGAALVFTLGNRSALFASRLEFRTVFANVSGLRPGSPIRLAGIEVGTVSAINFTDNGELEVVLEVREDVHHLVTSPTDPATGAGGTVATLGSKGLLGDMLVDLSPGRGEPLPAGAMIPSQETGGIFGALSSAGELMEDARPAVENVREFTETLADEDFRRDLHAISHNVAELTRMLAEEDGTIPRLIRDPQLADRVESTLGSVQVATSELAQTARNVRAITNEIRDGDGTAHELIYGETGTRLVSNLADTAGEAATILRDIRTGDGNAHELLYGDSAGDLISNLTAISGDLRAVMADVRAGRGTIGGLLVDPSIYEDIKRITGNLERNDILRALVRYSIREDEARDPAPRPEPQPE</sequence>
<keyword evidence="1" id="KW-0812">Transmembrane</keyword>
<reference evidence="3 4" key="1">
    <citation type="submission" date="2015-03" db="EMBL/GenBank/DDBJ databases">
        <title>Genome assembly of Sandaracinus amylolyticus DSM 53668.</title>
        <authorList>
            <person name="Sharma G."/>
            <person name="Subramanian S."/>
        </authorList>
    </citation>
    <scope>NUCLEOTIDE SEQUENCE [LARGE SCALE GENOMIC DNA]</scope>
    <source>
        <strain evidence="3 4">DSM 53668</strain>
    </source>
</reference>
<dbReference type="OrthoDB" id="9769132at2"/>
<dbReference type="InterPro" id="IPR052336">
    <property type="entry name" value="MlaD_Phospholipid_Transporter"/>
</dbReference>
<dbReference type="STRING" id="927083.DB32_002772"/>
<evidence type="ECO:0000313" key="3">
    <source>
        <dbReference type="EMBL" id="AKF05623.1"/>
    </source>
</evidence>
<dbReference type="InterPro" id="IPR003399">
    <property type="entry name" value="Mce/MlaD"/>
</dbReference>
<evidence type="ECO:0000259" key="2">
    <source>
        <dbReference type="Pfam" id="PF02470"/>
    </source>
</evidence>
<proteinExistence type="predicted"/>
<protein>
    <recommendedName>
        <fullName evidence="2">Mce/MlaD domain-containing protein</fullName>
    </recommendedName>
</protein>
<accession>A0A0F6W2B0</accession>
<organism evidence="3 4">
    <name type="scientific">Sandaracinus amylolyticus</name>
    <dbReference type="NCBI Taxonomy" id="927083"/>
    <lineage>
        <taxon>Bacteria</taxon>
        <taxon>Pseudomonadati</taxon>
        <taxon>Myxococcota</taxon>
        <taxon>Polyangia</taxon>
        <taxon>Polyangiales</taxon>
        <taxon>Sandaracinaceae</taxon>
        <taxon>Sandaracinus</taxon>
    </lineage>
</organism>
<dbReference type="PANTHER" id="PTHR33371:SF4">
    <property type="entry name" value="INTERMEMBRANE PHOSPHOLIPID TRANSPORT SYSTEM BINDING PROTEIN MLAD"/>
    <property type="match status" value="1"/>
</dbReference>
<dbReference type="Pfam" id="PF02470">
    <property type="entry name" value="MlaD"/>
    <property type="match status" value="1"/>
</dbReference>
<feature type="domain" description="Mce/MlaD" evidence="2">
    <location>
        <begin position="42"/>
        <end position="126"/>
    </location>
</feature>
<keyword evidence="1" id="KW-0472">Membrane</keyword>
<dbReference type="AlphaFoldDB" id="A0A0F6W2B0"/>
<name>A0A0F6W2B0_9BACT</name>
<feature type="transmembrane region" description="Helical" evidence="1">
    <location>
        <begin position="12"/>
        <end position="30"/>
    </location>
</feature>
<dbReference type="KEGG" id="samy:DB32_002772"/>
<dbReference type="PANTHER" id="PTHR33371">
    <property type="entry name" value="INTERMEMBRANE PHOSPHOLIPID TRANSPORT SYSTEM BINDING PROTEIN MLAD-RELATED"/>
    <property type="match status" value="1"/>
</dbReference>
<keyword evidence="1" id="KW-1133">Transmembrane helix</keyword>
<dbReference type="Proteomes" id="UP000034883">
    <property type="component" value="Chromosome"/>
</dbReference>
<gene>
    <name evidence="3" type="ORF">DB32_002772</name>
</gene>
<dbReference type="EMBL" id="CP011125">
    <property type="protein sequence ID" value="AKF05623.1"/>
    <property type="molecule type" value="Genomic_DNA"/>
</dbReference>
<keyword evidence="4" id="KW-1185">Reference proteome</keyword>
<evidence type="ECO:0000256" key="1">
    <source>
        <dbReference type="SAM" id="Phobius"/>
    </source>
</evidence>